<dbReference type="PANTHER" id="PTHR43702">
    <property type="entry name" value="L-FUCOSE-PROTON SYMPORTER"/>
    <property type="match status" value="1"/>
</dbReference>
<dbReference type="RefSeq" id="WP_238293662.1">
    <property type="nucleotide sequence ID" value="NZ_BPQS01000074.1"/>
</dbReference>
<evidence type="ECO:0000256" key="3">
    <source>
        <dbReference type="ARBA" id="ARBA00022692"/>
    </source>
</evidence>
<dbReference type="PANTHER" id="PTHR43702:SF3">
    <property type="entry name" value="PROTEIN TSGA"/>
    <property type="match status" value="1"/>
</dbReference>
<keyword evidence="4 6" id="KW-1133">Transmembrane helix</keyword>
<dbReference type="InterPro" id="IPR020846">
    <property type="entry name" value="MFS_dom"/>
</dbReference>
<evidence type="ECO:0000313" key="9">
    <source>
        <dbReference type="Proteomes" id="UP001244297"/>
    </source>
</evidence>
<evidence type="ECO:0000313" key="8">
    <source>
        <dbReference type="EMBL" id="MDN3569298.1"/>
    </source>
</evidence>
<dbReference type="EMBL" id="JAUFPT010000003">
    <property type="protein sequence ID" value="MDN3569298.1"/>
    <property type="molecule type" value="Genomic_DNA"/>
</dbReference>
<comment type="caution">
    <text evidence="8">The sequence shown here is derived from an EMBL/GenBank/DDBJ whole genome shotgun (WGS) entry which is preliminary data.</text>
</comment>
<feature type="transmembrane region" description="Helical" evidence="6">
    <location>
        <begin position="70"/>
        <end position="88"/>
    </location>
</feature>
<protein>
    <submittedName>
        <fullName evidence="8">MFS transporter</fullName>
    </submittedName>
</protein>
<feature type="transmembrane region" description="Helical" evidence="6">
    <location>
        <begin position="29"/>
        <end position="50"/>
    </location>
</feature>
<dbReference type="InterPro" id="IPR011701">
    <property type="entry name" value="MFS"/>
</dbReference>
<evidence type="ECO:0000256" key="4">
    <source>
        <dbReference type="ARBA" id="ARBA00022989"/>
    </source>
</evidence>
<dbReference type="Proteomes" id="UP001244297">
    <property type="component" value="Unassembled WGS sequence"/>
</dbReference>
<dbReference type="SUPFAM" id="SSF103473">
    <property type="entry name" value="MFS general substrate transporter"/>
    <property type="match status" value="1"/>
</dbReference>
<sequence length="186" mass="19367">MAGPIADAGTAAALAGEAAAGTRGSARRALSLLASLFFMWGFITVINNTLLPHLRSVFDLNYTQTTLIESVWFIAYFVASIPAAALIARIGYQRALVSGLAIMAAGTLGMVWASHAVSYGITLTALFVIASGVTLLQVAANPYVAVVGPTESAPARLNLVQAFNSLGTTLAPLFGGYLILAKEDKY</sequence>
<evidence type="ECO:0000256" key="5">
    <source>
        <dbReference type="ARBA" id="ARBA00023136"/>
    </source>
</evidence>
<reference evidence="9" key="1">
    <citation type="journal article" date="2019" name="Int. J. Syst. Evol. Microbiol.">
        <title>The Global Catalogue of Microorganisms (GCM) 10K type strain sequencing project: providing services to taxonomists for standard genome sequencing and annotation.</title>
        <authorList>
            <consortium name="The Broad Institute Genomics Platform"/>
            <consortium name="The Broad Institute Genome Sequencing Center for Infectious Disease"/>
            <person name="Wu L."/>
            <person name="Ma J."/>
        </authorList>
    </citation>
    <scope>NUCLEOTIDE SEQUENCE [LARGE SCALE GENOMIC DNA]</scope>
    <source>
        <strain evidence="9">CECT 7806</strain>
    </source>
</reference>
<dbReference type="Pfam" id="PF07690">
    <property type="entry name" value="MFS_1"/>
    <property type="match status" value="1"/>
</dbReference>
<dbReference type="PROSITE" id="PS50850">
    <property type="entry name" value="MFS"/>
    <property type="match status" value="1"/>
</dbReference>
<evidence type="ECO:0000259" key="7">
    <source>
        <dbReference type="PROSITE" id="PS50850"/>
    </source>
</evidence>
<evidence type="ECO:0000256" key="1">
    <source>
        <dbReference type="ARBA" id="ARBA00004429"/>
    </source>
</evidence>
<dbReference type="InterPro" id="IPR050375">
    <property type="entry name" value="MFS_TsgA-like"/>
</dbReference>
<evidence type="ECO:0000256" key="6">
    <source>
        <dbReference type="SAM" id="Phobius"/>
    </source>
</evidence>
<keyword evidence="9" id="KW-1185">Reference proteome</keyword>
<keyword evidence="3 6" id="KW-0812">Transmembrane</keyword>
<keyword evidence="5 6" id="KW-0472">Membrane</keyword>
<evidence type="ECO:0000256" key="2">
    <source>
        <dbReference type="ARBA" id="ARBA00022475"/>
    </source>
</evidence>
<feature type="transmembrane region" description="Helical" evidence="6">
    <location>
        <begin position="119"/>
        <end position="147"/>
    </location>
</feature>
<dbReference type="InterPro" id="IPR036259">
    <property type="entry name" value="MFS_trans_sf"/>
</dbReference>
<gene>
    <name evidence="8" type="ORF">QWZ18_01510</name>
</gene>
<organism evidence="8 9">
    <name type="scientific">Methylobacterium longum</name>
    <dbReference type="NCBI Taxonomy" id="767694"/>
    <lineage>
        <taxon>Bacteria</taxon>
        <taxon>Pseudomonadati</taxon>
        <taxon>Pseudomonadota</taxon>
        <taxon>Alphaproteobacteria</taxon>
        <taxon>Hyphomicrobiales</taxon>
        <taxon>Methylobacteriaceae</taxon>
        <taxon>Methylobacterium</taxon>
    </lineage>
</organism>
<feature type="transmembrane region" description="Helical" evidence="6">
    <location>
        <begin position="95"/>
        <end position="113"/>
    </location>
</feature>
<proteinExistence type="predicted"/>
<dbReference type="Gene3D" id="1.20.1250.20">
    <property type="entry name" value="MFS general substrate transporter like domains"/>
    <property type="match status" value="1"/>
</dbReference>
<feature type="transmembrane region" description="Helical" evidence="6">
    <location>
        <begin position="159"/>
        <end position="180"/>
    </location>
</feature>
<comment type="subcellular location">
    <subcellularLocation>
        <location evidence="1">Cell inner membrane</location>
        <topology evidence="1">Multi-pass membrane protein</topology>
    </subcellularLocation>
</comment>
<name>A0ABT8AHY0_9HYPH</name>
<accession>A0ABT8AHY0</accession>
<feature type="domain" description="Major facilitator superfamily (MFS) profile" evidence="7">
    <location>
        <begin position="29"/>
        <end position="186"/>
    </location>
</feature>
<keyword evidence="2" id="KW-1003">Cell membrane</keyword>